<evidence type="ECO:0000256" key="3">
    <source>
        <dbReference type="SAM" id="SignalP"/>
    </source>
</evidence>
<feature type="signal peptide" evidence="3">
    <location>
        <begin position="1"/>
        <end position="25"/>
    </location>
</feature>
<dbReference type="Gene3D" id="3.40.50.2300">
    <property type="match status" value="2"/>
</dbReference>
<keyword evidence="6" id="KW-1185">Reference proteome</keyword>
<comment type="similarity">
    <text evidence="1">Belongs to the leucine-binding protein family.</text>
</comment>
<dbReference type="InterPro" id="IPR028081">
    <property type="entry name" value="Leu-bd"/>
</dbReference>
<dbReference type="SUPFAM" id="SSF53822">
    <property type="entry name" value="Periplasmic binding protein-like I"/>
    <property type="match status" value="1"/>
</dbReference>
<dbReference type="EMBL" id="CP093327">
    <property type="protein sequence ID" value="UNK47751.1"/>
    <property type="molecule type" value="Genomic_DNA"/>
</dbReference>
<dbReference type="Proteomes" id="UP000829069">
    <property type="component" value="Plasmid p1"/>
</dbReference>
<dbReference type="InterPro" id="IPR028082">
    <property type="entry name" value="Peripla_BP_I"/>
</dbReference>
<evidence type="ECO:0000313" key="5">
    <source>
        <dbReference type="EMBL" id="UNK47751.1"/>
    </source>
</evidence>
<accession>A0ABY3WCL3</accession>
<keyword evidence="5" id="KW-0614">Plasmid</keyword>
<organism evidence="5 6">
    <name type="scientific">Arthrobacter sulfonylureivorans</name>
    <dbReference type="NCBI Taxonomy" id="2486855"/>
    <lineage>
        <taxon>Bacteria</taxon>
        <taxon>Bacillati</taxon>
        <taxon>Actinomycetota</taxon>
        <taxon>Actinomycetes</taxon>
        <taxon>Micrococcales</taxon>
        <taxon>Micrococcaceae</taxon>
        <taxon>Arthrobacter</taxon>
    </lineage>
</organism>
<dbReference type="RefSeq" id="WP_241915450.1">
    <property type="nucleotide sequence ID" value="NZ_CP093327.1"/>
</dbReference>
<proteinExistence type="inferred from homology"/>
<feature type="chain" id="PRO_5045739229" evidence="3">
    <location>
        <begin position="26"/>
        <end position="389"/>
    </location>
</feature>
<dbReference type="PANTHER" id="PTHR47235:SF1">
    <property type="entry name" value="BLR6548 PROTEIN"/>
    <property type="match status" value="1"/>
</dbReference>
<sequence>MKKAVLGAIALTAAAALGLVGCGTAASGSADGSGGPIVVGSINSLSGAITFPESSAAAAAVFKAFNEAGGLNGRKIDYRVLDDKLDPGTATASAREAVGGDNAVAMVGSASMIECELNAAYYAQQGILSIPGTGVDKGCFENKNISPVNPGPFNDLALSLNYGSKVLGLKDTCVMVAIAGSSRPSYEKVIADWQANTGAKPLLVDYTLPYGASDYTPYIVKAKKAGCTSISINLTEPDGAAMAKAADSQGWTDVTWLGLPSMYSANFAKAVSKIGSGMYMPVAFYPFTSDNEINADWRKLMTENNVPLTSFSQGGYLAAKYFLEILKTIPGDITRDSVTQAIRDAQPIANPMAGQPYKFGQIPLSGWPIVLKSGTNEWANASDNWFHLS</sequence>
<evidence type="ECO:0000256" key="2">
    <source>
        <dbReference type="ARBA" id="ARBA00022729"/>
    </source>
</evidence>
<reference evidence="5 6" key="1">
    <citation type="submission" date="2022-03" db="EMBL/GenBank/DDBJ databases">
        <title>Isotopic signatures of nitrous oxide derived from detoxification processes.</title>
        <authorList>
            <person name="Behrendt U."/>
            <person name="Buchen C."/>
            <person name="Well R."/>
            <person name="Ulrich A."/>
            <person name="Rohe L."/>
            <person name="Kolb S."/>
            <person name="Schloter M."/>
            <person name="Horn M.A."/>
            <person name="Augustin J."/>
        </authorList>
    </citation>
    <scope>NUCLEOTIDE SEQUENCE [LARGE SCALE GENOMIC DNA]</scope>
    <source>
        <strain evidence="5 6">S4-C24</strain>
        <plasmid evidence="5 6">p1</plasmid>
    </source>
</reference>
<dbReference type="PROSITE" id="PS51257">
    <property type="entry name" value="PROKAR_LIPOPROTEIN"/>
    <property type="match status" value="1"/>
</dbReference>
<evidence type="ECO:0000259" key="4">
    <source>
        <dbReference type="Pfam" id="PF13458"/>
    </source>
</evidence>
<feature type="domain" description="Leucine-binding protein" evidence="4">
    <location>
        <begin position="36"/>
        <end position="353"/>
    </location>
</feature>
<evidence type="ECO:0000256" key="1">
    <source>
        <dbReference type="ARBA" id="ARBA00010062"/>
    </source>
</evidence>
<dbReference type="Pfam" id="PF13458">
    <property type="entry name" value="Peripla_BP_6"/>
    <property type="match status" value="1"/>
</dbReference>
<geneLocation type="plasmid" evidence="5 6">
    <name>p1</name>
</geneLocation>
<keyword evidence="2 3" id="KW-0732">Signal</keyword>
<evidence type="ECO:0000313" key="6">
    <source>
        <dbReference type="Proteomes" id="UP000829069"/>
    </source>
</evidence>
<protein>
    <submittedName>
        <fullName evidence="5">ABC transporter substrate-binding protein</fullName>
    </submittedName>
</protein>
<gene>
    <name evidence="5" type="ORF">MNQ99_18685</name>
</gene>
<name>A0ABY3WCL3_9MICC</name>
<dbReference type="CDD" id="cd06341">
    <property type="entry name" value="PBP1_ABC_ligand_binding-like"/>
    <property type="match status" value="1"/>
</dbReference>
<dbReference type="PANTHER" id="PTHR47235">
    <property type="entry name" value="BLR6548 PROTEIN"/>
    <property type="match status" value="1"/>
</dbReference>